<comment type="pathway">
    <text evidence="1 8">Cofactor biosynthesis; (R)-pantothenate biosynthesis; (R)-pantothenate from (R)-pantoate and beta-alanine: step 1/1.</text>
</comment>
<feature type="binding site" evidence="8">
    <location>
        <begin position="186"/>
        <end position="189"/>
    </location>
    <ligand>
        <name>ATP</name>
        <dbReference type="ChEBI" id="CHEBI:30616"/>
    </ligand>
</feature>
<dbReference type="NCBIfam" id="TIGR00125">
    <property type="entry name" value="cyt_tran_rel"/>
    <property type="match status" value="1"/>
</dbReference>
<dbReference type="GO" id="GO:0005524">
    <property type="term" value="F:ATP binding"/>
    <property type="evidence" value="ECO:0007669"/>
    <property type="project" value="UniProtKB-KW"/>
</dbReference>
<feature type="binding site" evidence="8">
    <location>
        <position position="61"/>
    </location>
    <ligand>
        <name>beta-alanine</name>
        <dbReference type="ChEBI" id="CHEBI:57966"/>
    </ligand>
</feature>
<keyword evidence="8" id="KW-0963">Cytoplasm</keyword>
<feature type="binding site" evidence="8">
    <location>
        <begin position="149"/>
        <end position="152"/>
    </location>
    <ligand>
        <name>ATP</name>
        <dbReference type="ChEBI" id="CHEBI:30616"/>
    </ligand>
</feature>
<dbReference type="InterPro" id="IPR003721">
    <property type="entry name" value="Pantoate_ligase"/>
</dbReference>
<dbReference type="GO" id="GO:0004592">
    <property type="term" value="F:pantoate-beta-alanine ligase activity"/>
    <property type="evidence" value="ECO:0007669"/>
    <property type="project" value="UniProtKB-UniRule"/>
</dbReference>
<keyword evidence="4 8" id="KW-0566">Pantothenate biosynthesis</keyword>
<dbReference type="InterPro" id="IPR042176">
    <property type="entry name" value="Pantoate_ligase_C"/>
</dbReference>
<feature type="active site" description="Proton donor" evidence="8">
    <location>
        <position position="37"/>
    </location>
</feature>
<proteinExistence type="inferred from homology"/>
<dbReference type="FunFam" id="3.30.1300.10:FF:000001">
    <property type="entry name" value="Pantothenate synthetase"/>
    <property type="match status" value="1"/>
</dbReference>
<dbReference type="SUPFAM" id="SSF52374">
    <property type="entry name" value="Nucleotidylyl transferase"/>
    <property type="match status" value="1"/>
</dbReference>
<dbReference type="AlphaFoldDB" id="A0AAU9CR58"/>
<feature type="binding site" evidence="8">
    <location>
        <begin position="30"/>
        <end position="37"/>
    </location>
    <ligand>
        <name>ATP</name>
        <dbReference type="ChEBI" id="CHEBI:30616"/>
    </ligand>
</feature>
<dbReference type="FunFam" id="3.40.50.620:FF:000013">
    <property type="entry name" value="Pantothenate synthetase"/>
    <property type="match status" value="1"/>
</dbReference>
<dbReference type="GO" id="GO:0015940">
    <property type="term" value="P:pantothenate biosynthetic process"/>
    <property type="evidence" value="ECO:0007669"/>
    <property type="project" value="UniProtKB-UniRule"/>
</dbReference>
<dbReference type="InterPro" id="IPR004821">
    <property type="entry name" value="Cyt_trans-like"/>
</dbReference>
<comment type="subunit">
    <text evidence="8">Homodimer.</text>
</comment>
<evidence type="ECO:0000313" key="9">
    <source>
        <dbReference type="EMBL" id="BCX82448.1"/>
    </source>
</evidence>
<name>A0AAU9CR58_9GAMM</name>
<keyword evidence="10" id="KW-1185">Reference proteome</keyword>
<evidence type="ECO:0000256" key="1">
    <source>
        <dbReference type="ARBA" id="ARBA00004990"/>
    </source>
</evidence>
<dbReference type="InterPro" id="IPR014729">
    <property type="entry name" value="Rossmann-like_a/b/a_fold"/>
</dbReference>
<keyword evidence="5 8" id="KW-0547">Nucleotide-binding</keyword>
<reference evidence="10" key="1">
    <citation type="journal article" date="2024" name="Int. J. Syst. Evol. Microbiol.">
        <title>Methylomarinovum tepidoasis sp. nov., a moderately thermophilic methanotroph of the family Methylothermaceae isolated from a deep-sea hydrothermal field.</title>
        <authorList>
            <person name="Hirayama H."/>
            <person name="Takaki Y."/>
            <person name="Abe M."/>
            <person name="Miyazaki M."/>
            <person name="Uematsu K."/>
            <person name="Matsui Y."/>
            <person name="Takai K."/>
        </authorList>
    </citation>
    <scope>NUCLEOTIDE SEQUENCE [LARGE SCALE GENOMIC DNA]</scope>
    <source>
        <strain evidence="10">IT-9</strain>
    </source>
</reference>
<evidence type="ECO:0000256" key="5">
    <source>
        <dbReference type="ARBA" id="ARBA00022741"/>
    </source>
</evidence>
<dbReference type="GO" id="GO:0005829">
    <property type="term" value="C:cytosol"/>
    <property type="evidence" value="ECO:0007669"/>
    <property type="project" value="TreeGrafter"/>
</dbReference>
<dbReference type="Proteomes" id="UP001321825">
    <property type="component" value="Chromosome"/>
</dbReference>
<feature type="binding site" evidence="8">
    <location>
        <position position="155"/>
    </location>
    <ligand>
        <name>(R)-pantoate</name>
        <dbReference type="ChEBI" id="CHEBI:15980"/>
    </ligand>
</feature>
<gene>
    <name evidence="8" type="primary">panC</name>
    <name evidence="9" type="ORF">MIT9_P2034</name>
</gene>
<comment type="catalytic activity">
    <reaction evidence="7 8">
        <text>(R)-pantoate + beta-alanine + ATP = (R)-pantothenate + AMP + diphosphate + H(+)</text>
        <dbReference type="Rhea" id="RHEA:10912"/>
        <dbReference type="ChEBI" id="CHEBI:15378"/>
        <dbReference type="ChEBI" id="CHEBI:15980"/>
        <dbReference type="ChEBI" id="CHEBI:29032"/>
        <dbReference type="ChEBI" id="CHEBI:30616"/>
        <dbReference type="ChEBI" id="CHEBI:33019"/>
        <dbReference type="ChEBI" id="CHEBI:57966"/>
        <dbReference type="ChEBI" id="CHEBI:456215"/>
        <dbReference type="EC" id="6.3.2.1"/>
    </reaction>
</comment>
<organism evidence="9 10">
    <name type="scientific">Methylomarinovum caldicuralii</name>
    <dbReference type="NCBI Taxonomy" id="438856"/>
    <lineage>
        <taxon>Bacteria</taxon>
        <taxon>Pseudomonadati</taxon>
        <taxon>Pseudomonadota</taxon>
        <taxon>Gammaproteobacteria</taxon>
        <taxon>Methylococcales</taxon>
        <taxon>Methylothermaceae</taxon>
        <taxon>Methylomarinovum</taxon>
    </lineage>
</organism>
<keyword evidence="6 8" id="KW-0067">ATP-binding</keyword>
<dbReference type="PANTHER" id="PTHR21299:SF1">
    <property type="entry name" value="PANTOATE--BETA-ALANINE LIGASE"/>
    <property type="match status" value="1"/>
</dbReference>
<feature type="binding site" evidence="8">
    <location>
        <position position="178"/>
    </location>
    <ligand>
        <name>ATP</name>
        <dbReference type="ChEBI" id="CHEBI:30616"/>
    </ligand>
</feature>
<dbReference type="HAMAP" id="MF_00158">
    <property type="entry name" value="PanC"/>
    <property type="match status" value="1"/>
</dbReference>
<dbReference type="NCBIfam" id="TIGR00018">
    <property type="entry name" value="panC"/>
    <property type="match status" value="1"/>
</dbReference>
<protein>
    <recommendedName>
        <fullName evidence="8">Pantothenate synthetase</fullName>
        <shortName evidence="8">PS</shortName>
        <ecNumber evidence="8">6.3.2.1</ecNumber>
    </recommendedName>
    <alternativeName>
        <fullName evidence="8">Pantoate--beta-alanine ligase</fullName>
    </alternativeName>
    <alternativeName>
        <fullName evidence="8">Pantoate-activating enzyme</fullName>
    </alternativeName>
</protein>
<dbReference type="Gene3D" id="3.40.50.620">
    <property type="entry name" value="HUPs"/>
    <property type="match status" value="1"/>
</dbReference>
<dbReference type="Pfam" id="PF02569">
    <property type="entry name" value="Pantoate_ligase"/>
    <property type="match status" value="1"/>
</dbReference>
<dbReference type="CDD" id="cd00560">
    <property type="entry name" value="PanC"/>
    <property type="match status" value="1"/>
</dbReference>
<dbReference type="RefSeq" id="WP_317704850.1">
    <property type="nucleotide sequence ID" value="NZ_AP024714.1"/>
</dbReference>
<feature type="binding site" evidence="8">
    <location>
        <position position="61"/>
    </location>
    <ligand>
        <name>(R)-pantoate</name>
        <dbReference type="ChEBI" id="CHEBI:15980"/>
    </ligand>
</feature>
<dbReference type="KEGG" id="mcau:MIT9_P2034"/>
<comment type="miscellaneous">
    <text evidence="8">The reaction proceeds by a bi uni uni bi ping pong mechanism.</text>
</comment>
<comment type="similarity">
    <text evidence="2 8">Belongs to the pantothenate synthetase family.</text>
</comment>
<accession>A0AAU9CR58</accession>
<comment type="function">
    <text evidence="8">Catalyzes the condensation of pantoate with beta-alanine in an ATP-dependent reaction via a pantoyl-adenylate intermediate.</text>
</comment>
<evidence type="ECO:0000256" key="8">
    <source>
        <dbReference type="HAMAP-Rule" id="MF_00158"/>
    </source>
</evidence>
<dbReference type="EC" id="6.3.2.1" evidence="8"/>
<dbReference type="EMBL" id="AP024714">
    <property type="protein sequence ID" value="BCX82448.1"/>
    <property type="molecule type" value="Genomic_DNA"/>
</dbReference>
<evidence type="ECO:0000256" key="6">
    <source>
        <dbReference type="ARBA" id="ARBA00022840"/>
    </source>
</evidence>
<evidence type="ECO:0000256" key="7">
    <source>
        <dbReference type="ARBA" id="ARBA00048258"/>
    </source>
</evidence>
<evidence type="ECO:0000313" key="10">
    <source>
        <dbReference type="Proteomes" id="UP001321825"/>
    </source>
</evidence>
<dbReference type="PANTHER" id="PTHR21299">
    <property type="entry name" value="CYTIDYLATE KINASE/PANTOATE-BETA-ALANINE LIGASE"/>
    <property type="match status" value="1"/>
</dbReference>
<evidence type="ECO:0000256" key="4">
    <source>
        <dbReference type="ARBA" id="ARBA00022655"/>
    </source>
</evidence>
<comment type="subcellular location">
    <subcellularLocation>
        <location evidence="8">Cytoplasm</location>
    </subcellularLocation>
</comment>
<sequence>MRRFDRIADLRACLEEWRRAGQRIVLVPTMGNLHEGHLQLVDTARRCSDRVVVSIFVNPLQFGPGEDYDRYPRTLEADCAKLETRGADLVFAPPVAEIYPRPLAESTFVEVPGITEILCGASRPGHFRGVATVVAKLFNIVQPDVAVFGEKDYQQLQVIRRLVADLNFPVEIVGVPIVREADGLALSSRNGYLTPEERARAPLLYRSLCQARDAIAAGERDFAALCRRQRESLEEAGFRPDYFEIRRPDLGEAGPDDRPLMILAAAWLGRTRLIDNLQVP</sequence>
<evidence type="ECO:0000256" key="2">
    <source>
        <dbReference type="ARBA" id="ARBA00009256"/>
    </source>
</evidence>
<evidence type="ECO:0000256" key="3">
    <source>
        <dbReference type="ARBA" id="ARBA00022598"/>
    </source>
</evidence>
<dbReference type="Gene3D" id="3.30.1300.10">
    <property type="entry name" value="Pantoate-beta-alanine ligase, C-terminal domain"/>
    <property type="match status" value="1"/>
</dbReference>
<keyword evidence="3 8" id="KW-0436">Ligase</keyword>